<dbReference type="EMBL" id="CP001634">
    <property type="protein sequence ID" value="ACR80776.1"/>
    <property type="molecule type" value="Genomic_DNA"/>
</dbReference>
<dbReference type="HOGENOM" id="CLU_103286_0_0_0"/>
<name>C5CI74_KOSOT</name>
<evidence type="ECO:0000259" key="1">
    <source>
        <dbReference type="PROSITE" id="PS51186"/>
    </source>
</evidence>
<organism evidence="2 3">
    <name type="scientific">Kosmotoga olearia (strain ATCC BAA-1733 / DSM 21960 / TBF 19.5.1)</name>
    <dbReference type="NCBI Taxonomy" id="521045"/>
    <lineage>
        <taxon>Bacteria</taxon>
        <taxon>Thermotogati</taxon>
        <taxon>Thermotogota</taxon>
        <taxon>Thermotogae</taxon>
        <taxon>Kosmotogales</taxon>
        <taxon>Kosmotogaceae</taxon>
        <taxon>Kosmotoga</taxon>
    </lineage>
</organism>
<dbReference type="PANTHER" id="PTHR20958:SF6">
    <property type="entry name" value="GLYCINE N-ACYLTRANSFERASE-LIKE PROTEIN"/>
    <property type="match status" value="1"/>
</dbReference>
<accession>C5CI74</accession>
<dbReference type="KEGG" id="kol:Kole_2099"/>
<evidence type="ECO:0000313" key="2">
    <source>
        <dbReference type="EMBL" id="ACR80776.1"/>
    </source>
</evidence>
<dbReference type="InterPro" id="IPR000182">
    <property type="entry name" value="GNAT_dom"/>
</dbReference>
<reference evidence="2 3" key="1">
    <citation type="submission" date="2009-06" db="EMBL/GenBank/DDBJ databases">
        <title>Complete sequence of Thermotogales bacterium TBF 19.5.1.</title>
        <authorList>
            <consortium name="US DOE Joint Genome Institute"/>
            <person name="Lucas S."/>
            <person name="Copeland A."/>
            <person name="Lapidus A."/>
            <person name="Glavina del Rio T."/>
            <person name="Tice H."/>
            <person name="Bruce D."/>
            <person name="Goodwin L."/>
            <person name="Pitluck S."/>
            <person name="Chertkov O."/>
            <person name="Brettin T."/>
            <person name="Detter J.C."/>
            <person name="Han C."/>
            <person name="Schmutz J."/>
            <person name="Larimer F."/>
            <person name="Land M."/>
            <person name="Hauser L."/>
            <person name="Kyrpides N."/>
            <person name="Ovchinnikova G."/>
            <person name="Noll K."/>
        </authorList>
    </citation>
    <scope>NUCLEOTIDE SEQUENCE [LARGE SCALE GENOMIC DNA]</scope>
    <source>
        <strain evidence="3">ATCC BAA-1733 / DSM 21960 / TBF 19.5.1</strain>
    </source>
</reference>
<dbReference type="PROSITE" id="PS51186">
    <property type="entry name" value="GNAT"/>
    <property type="match status" value="1"/>
</dbReference>
<dbReference type="InterPro" id="IPR016181">
    <property type="entry name" value="Acyl_CoA_acyltransferase"/>
</dbReference>
<dbReference type="eggNOG" id="COG0456">
    <property type="taxonomic scope" value="Bacteria"/>
</dbReference>
<dbReference type="GO" id="GO:0016747">
    <property type="term" value="F:acyltransferase activity, transferring groups other than amino-acyl groups"/>
    <property type="evidence" value="ECO:0007669"/>
    <property type="project" value="InterPro"/>
</dbReference>
<proteinExistence type="predicted"/>
<dbReference type="PANTHER" id="PTHR20958">
    <property type="entry name" value="GLYCINE N-ACYLTRANSFERASE-LIKE PROTEIN"/>
    <property type="match status" value="1"/>
</dbReference>
<dbReference type="SUPFAM" id="SSF55729">
    <property type="entry name" value="Acyl-CoA N-acyltransferases (Nat)"/>
    <property type="match status" value="1"/>
</dbReference>
<evidence type="ECO:0000313" key="3">
    <source>
        <dbReference type="Proteomes" id="UP000002382"/>
    </source>
</evidence>
<feature type="domain" description="N-acetyltransferase" evidence="1">
    <location>
        <begin position="111"/>
        <end position="234"/>
    </location>
</feature>
<dbReference type="Proteomes" id="UP000002382">
    <property type="component" value="Chromosome"/>
</dbReference>
<dbReference type="InterPro" id="IPR013653">
    <property type="entry name" value="GCN5-like_dom"/>
</dbReference>
<protein>
    <submittedName>
        <fullName evidence="2">GCN5-related N-acetyltransferase</fullName>
    </submittedName>
</protein>
<dbReference type="OrthoDB" id="9797456at2"/>
<reference evidence="2 3" key="2">
    <citation type="journal article" date="2011" name="J. Bacteriol.">
        <title>Genome Sequence of Kosmotoga olearia Strain TBF 19.5.1, a Thermophilic Bacterium with a Wide Growth Temperature Range, Isolated from the Troll B Oil Platform in the North Sea.</title>
        <authorList>
            <person name="Swithers K.S."/>
            <person name="Dipippo J.L."/>
            <person name="Bruce D.C."/>
            <person name="Detter C."/>
            <person name="Tapia R."/>
            <person name="Han S."/>
            <person name="Goodwin L.A."/>
            <person name="Han J."/>
            <person name="Woyke T."/>
            <person name="Pitluck S."/>
            <person name="Pennacchio L."/>
            <person name="Nolan M."/>
            <person name="Mikhailova N."/>
            <person name="Land M.L."/>
            <person name="Nesbo C.L."/>
            <person name="Gogarten J.P."/>
            <person name="Noll K.M."/>
        </authorList>
    </citation>
    <scope>NUCLEOTIDE SEQUENCE [LARGE SCALE GENOMIC DNA]</scope>
    <source>
        <strain evidence="3">ATCC BAA-1733 / DSM 21960 / TBF 19.5.1</strain>
    </source>
</reference>
<dbReference type="RefSeq" id="WP_015869417.1">
    <property type="nucleotide sequence ID" value="NC_012785.1"/>
</dbReference>
<dbReference type="Pfam" id="PF08445">
    <property type="entry name" value="FR47"/>
    <property type="match status" value="1"/>
</dbReference>
<dbReference type="AlphaFoldDB" id="C5CI74"/>
<dbReference type="InterPro" id="IPR053225">
    <property type="entry name" value="Acyl-CoA_N-acyltransferase"/>
</dbReference>
<sequence>MIERALRILEKNRVQNRSIINFCKDYPIELVEIVGESVAIKGKSDRDWVYISSENLEEFKELLKRISAETCYAVLEDWMLPYVIADREVDWILSCIRLYLPDYVTLPKTTIGVKPLRPEMADYIFENYEYREYTDSDYIRERIEKAGGFGIYDGETLVGWIMTQDDGAIGILNVLPAYRRRGYAKALMISMIQKVRKSGNVPFVQIEESNIPSMNLAKSLGFIEDKNVHWVKFK</sequence>
<dbReference type="STRING" id="521045.Kole_2099"/>
<keyword evidence="3" id="KW-1185">Reference proteome</keyword>
<gene>
    <name evidence="2" type="ordered locus">Kole_2099</name>
</gene>
<dbReference type="CDD" id="cd04301">
    <property type="entry name" value="NAT_SF"/>
    <property type="match status" value="1"/>
</dbReference>
<dbReference type="Gene3D" id="3.40.630.30">
    <property type="match status" value="1"/>
</dbReference>